<keyword evidence="5" id="KW-1185">Reference proteome</keyword>
<feature type="compositionally biased region" description="Basic and acidic residues" evidence="2">
    <location>
        <begin position="380"/>
        <end position="403"/>
    </location>
</feature>
<evidence type="ECO:0000256" key="2">
    <source>
        <dbReference type="SAM" id="MobiDB-lite"/>
    </source>
</evidence>
<sequence length="415" mass="47599">MFEEEWQMETGIYRQFKQRYPEIIRTQEHEDYGRIKLYSKIETDQEVTELNSTIYKIKIKGKDGREVIRAFKELAKLINMHGDKEKGITIPVITGTDVDWLRKMIEITLGRIGVTVKPYVPKGMNNRNQRGTDNAGQDKPIKQRNTEVIMVQQEGKTYGEILKNVKDAIEKNPEIGEIRGIRKTRDGKLLIVTEKEQGNTQRLKSLMEKELQGVKVALGDKGGHLVTINIRGMDDLVTRVDIEEKIKEYLAEEHSVELQVGECRKISGENQAVTVKLPKPQAMKLLELGKLRIGINRCIIQERVEIVKCFRCWRTGHRQKDCSGVDRSNLCIRCGSEGHKVSKCENAPYCVVCEKRGHVTGTTGCPLYRSELERARKQVEEKRKATLRKPIDARSEEEQRNAEPTEAAIEIEDSR</sequence>
<proteinExistence type="predicted"/>
<evidence type="ECO:0000313" key="4">
    <source>
        <dbReference type="EMBL" id="KAJ8912171.1"/>
    </source>
</evidence>
<dbReference type="EMBL" id="JANEYG010000143">
    <property type="protein sequence ID" value="KAJ8912171.1"/>
    <property type="molecule type" value="Genomic_DNA"/>
</dbReference>
<evidence type="ECO:0000313" key="5">
    <source>
        <dbReference type="Proteomes" id="UP001159042"/>
    </source>
</evidence>
<dbReference type="GO" id="GO:0003676">
    <property type="term" value="F:nucleic acid binding"/>
    <property type="evidence" value="ECO:0007669"/>
    <property type="project" value="InterPro"/>
</dbReference>
<organism evidence="4 5">
    <name type="scientific">Exocentrus adspersus</name>
    <dbReference type="NCBI Taxonomy" id="1586481"/>
    <lineage>
        <taxon>Eukaryota</taxon>
        <taxon>Metazoa</taxon>
        <taxon>Ecdysozoa</taxon>
        <taxon>Arthropoda</taxon>
        <taxon>Hexapoda</taxon>
        <taxon>Insecta</taxon>
        <taxon>Pterygota</taxon>
        <taxon>Neoptera</taxon>
        <taxon>Endopterygota</taxon>
        <taxon>Coleoptera</taxon>
        <taxon>Polyphaga</taxon>
        <taxon>Cucujiformia</taxon>
        <taxon>Chrysomeloidea</taxon>
        <taxon>Cerambycidae</taxon>
        <taxon>Lamiinae</taxon>
        <taxon>Acanthocinini</taxon>
        <taxon>Exocentrus</taxon>
    </lineage>
</organism>
<feature type="region of interest" description="Disordered" evidence="2">
    <location>
        <begin position="123"/>
        <end position="142"/>
    </location>
</feature>
<dbReference type="Proteomes" id="UP001159042">
    <property type="component" value="Unassembled WGS sequence"/>
</dbReference>
<dbReference type="InterPro" id="IPR036875">
    <property type="entry name" value="Znf_CCHC_sf"/>
</dbReference>
<dbReference type="SMART" id="SM00343">
    <property type="entry name" value="ZnF_C2HC"/>
    <property type="match status" value="2"/>
</dbReference>
<feature type="domain" description="CCHC-type" evidence="3">
    <location>
        <begin position="308"/>
        <end position="322"/>
    </location>
</feature>
<gene>
    <name evidence="4" type="ORF">NQ315_006136</name>
</gene>
<accession>A0AAV8VDN8</accession>
<keyword evidence="1" id="KW-0863">Zinc-finger</keyword>
<evidence type="ECO:0000259" key="3">
    <source>
        <dbReference type="PROSITE" id="PS50158"/>
    </source>
</evidence>
<feature type="compositionally biased region" description="Polar residues" evidence="2">
    <location>
        <begin position="125"/>
        <end position="135"/>
    </location>
</feature>
<dbReference type="InterPro" id="IPR001878">
    <property type="entry name" value="Znf_CCHC"/>
</dbReference>
<feature type="domain" description="CCHC-type" evidence="3">
    <location>
        <begin position="331"/>
        <end position="346"/>
    </location>
</feature>
<feature type="region of interest" description="Disordered" evidence="2">
    <location>
        <begin position="380"/>
        <end position="415"/>
    </location>
</feature>
<keyword evidence="1" id="KW-0479">Metal-binding</keyword>
<dbReference type="SUPFAM" id="SSF57756">
    <property type="entry name" value="Retrovirus zinc finger-like domains"/>
    <property type="match status" value="1"/>
</dbReference>
<name>A0AAV8VDN8_9CUCU</name>
<dbReference type="GO" id="GO:0008270">
    <property type="term" value="F:zinc ion binding"/>
    <property type="evidence" value="ECO:0007669"/>
    <property type="project" value="UniProtKB-KW"/>
</dbReference>
<dbReference type="AlphaFoldDB" id="A0AAV8VDN8"/>
<evidence type="ECO:0000256" key="1">
    <source>
        <dbReference type="PROSITE-ProRule" id="PRU00047"/>
    </source>
</evidence>
<dbReference type="PROSITE" id="PS50158">
    <property type="entry name" value="ZF_CCHC"/>
    <property type="match status" value="2"/>
</dbReference>
<reference evidence="4 5" key="1">
    <citation type="journal article" date="2023" name="Insect Mol. Biol.">
        <title>Genome sequencing provides insights into the evolution of gene families encoding plant cell wall-degrading enzymes in longhorned beetles.</title>
        <authorList>
            <person name="Shin N.R."/>
            <person name="Okamura Y."/>
            <person name="Kirsch R."/>
            <person name="Pauchet Y."/>
        </authorList>
    </citation>
    <scope>NUCLEOTIDE SEQUENCE [LARGE SCALE GENOMIC DNA]</scope>
    <source>
        <strain evidence="4">EAD_L_NR</strain>
    </source>
</reference>
<comment type="caution">
    <text evidence="4">The sequence shown here is derived from an EMBL/GenBank/DDBJ whole genome shotgun (WGS) entry which is preliminary data.</text>
</comment>
<dbReference type="Gene3D" id="4.10.60.10">
    <property type="entry name" value="Zinc finger, CCHC-type"/>
    <property type="match status" value="1"/>
</dbReference>
<protein>
    <recommendedName>
        <fullName evidence="3">CCHC-type domain-containing protein</fullName>
    </recommendedName>
</protein>
<keyword evidence="1" id="KW-0862">Zinc</keyword>